<protein>
    <submittedName>
        <fullName evidence="3">Potassium uptake protein KtrA</fullName>
    </submittedName>
</protein>
<dbReference type="InterPro" id="IPR006037">
    <property type="entry name" value="RCK_C"/>
</dbReference>
<dbReference type="AlphaFoldDB" id="A0A2K8KIP0"/>
<evidence type="ECO:0000313" key="4">
    <source>
        <dbReference type="Proteomes" id="UP000231179"/>
    </source>
</evidence>
<dbReference type="EMBL" id="CP024870">
    <property type="protein sequence ID" value="ATX71548.1"/>
    <property type="molecule type" value="Genomic_DNA"/>
</dbReference>
<dbReference type="RefSeq" id="WP_100255077.1">
    <property type="nucleotide sequence ID" value="NZ_CP024870.1"/>
</dbReference>
<dbReference type="PROSITE" id="PS51202">
    <property type="entry name" value="RCK_C"/>
    <property type="match status" value="1"/>
</dbReference>
<dbReference type="Proteomes" id="UP000231179">
    <property type="component" value="Chromosome"/>
</dbReference>
<dbReference type="InterPro" id="IPR050721">
    <property type="entry name" value="Trk_Ktr_HKT_K-transport"/>
</dbReference>
<dbReference type="PANTHER" id="PTHR43833">
    <property type="entry name" value="POTASSIUM CHANNEL PROTEIN 2-RELATED-RELATED"/>
    <property type="match status" value="1"/>
</dbReference>
<gene>
    <name evidence="3" type="primary">ktrA</name>
    <name evidence="3" type="ORF">SCLAR_v1c12480</name>
</gene>
<dbReference type="InterPro" id="IPR036291">
    <property type="entry name" value="NAD(P)-bd_dom_sf"/>
</dbReference>
<reference evidence="3 4" key="1">
    <citation type="submission" date="2017-11" db="EMBL/GenBank/DDBJ databases">
        <title>Complete genome sequence of Spiroplasma clarkii CN-5 (DSM 19994).</title>
        <authorList>
            <person name="Tsai Y.-M."/>
            <person name="Chang A."/>
            <person name="Lo W.-S."/>
            <person name="Kuo C.-H."/>
        </authorList>
    </citation>
    <scope>NUCLEOTIDE SEQUENCE [LARGE SCALE GENOMIC DNA]</scope>
    <source>
        <strain evidence="3 4">CN-5</strain>
    </source>
</reference>
<dbReference type="InterPro" id="IPR036721">
    <property type="entry name" value="RCK_C_sf"/>
</dbReference>
<accession>A0A2K8KIP0</accession>
<dbReference type="InterPro" id="IPR003148">
    <property type="entry name" value="RCK_N"/>
</dbReference>
<dbReference type="SUPFAM" id="SSF51735">
    <property type="entry name" value="NAD(P)-binding Rossmann-fold domains"/>
    <property type="match status" value="1"/>
</dbReference>
<evidence type="ECO:0000313" key="3">
    <source>
        <dbReference type="EMBL" id="ATX71548.1"/>
    </source>
</evidence>
<name>A0A2K8KIP0_9MOLU</name>
<feature type="domain" description="RCK C-terminal" evidence="2">
    <location>
        <begin position="142"/>
        <end position="225"/>
    </location>
</feature>
<dbReference type="Gene3D" id="3.40.50.720">
    <property type="entry name" value="NAD(P)-binding Rossmann-like Domain"/>
    <property type="match status" value="1"/>
</dbReference>
<organism evidence="3 4">
    <name type="scientific">Spiroplasma clarkii</name>
    <dbReference type="NCBI Taxonomy" id="2139"/>
    <lineage>
        <taxon>Bacteria</taxon>
        <taxon>Bacillati</taxon>
        <taxon>Mycoplasmatota</taxon>
        <taxon>Mollicutes</taxon>
        <taxon>Entomoplasmatales</taxon>
        <taxon>Spiroplasmataceae</taxon>
        <taxon>Spiroplasma</taxon>
    </lineage>
</organism>
<feature type="domain" description="RCK N-terminal" evidence="1">
    <location>
        <begin position="4"/>
        <end position="123"/>
    </location>
</feature>
<proteinExistence type="predicted"/>
<dbReference type="PROSITE" id="PS51201">
    <property type="entry name" value="RCK_N"/>
    <property type="match status" value="1"/>
</dbReference>
<dbReference type="Pfam" id="PF02080">
    <property type="entry name" value="TrkA_C"/>
    <property type="match status" value="1"/>
</dbReference>
<dbReference type="SUPFAM" id="SSF116726">
    <property type="entry name" value="TrkA C-terminal domain-like"/>
    <property type="match status" value="1"/>
</dbReference>
<dbReference type="GO" id="GO:0006813">
    <property type="term" value="P:potassium ion transport"/>
    <property type="evidence" value="ECO:0007669"/>
    <property type="project" value="InterPro"/>
</dbReference>
<dbReference type="GO" id="GO:0008324">
    <property type="term" value="F:monoatomic cation transmembrane transporter activity"/>
    <property type="evidence" value="ECO:0007669"/>
    <property type="project" value="InterPro"/>
</dbReference>
<sequence length="229" mass="25623">MAKKKSFAIIGANRFGLAVAQELEEKKQSVKLFDINEEKLNLYISEYESIDGIIMDTTNKVALEKNGIIQYDYVIVCFGSNMEASILTILNLIDLGVDNIIVNARDFNHKRILMALGIEEDSIVIPDEITGKLIATKSLFDIEGQVQSTDGDYSFTNIIVNDAKVIGRSISESGLTSNRDFTIVQIKRSGKVVIPDEYTILKKDDLLVIFAKNNIIRDLTIKIRGEEEL</sequence>
<dbReference type="Gene3D" id="3.30.70.1450">
    <property type="entry name" value="Regulator of K+ conductance, C-terminal domain"/>
    <property type="match status" value="1"/>
</dbReference>
<dbReference type="PANTHER" id="PTHR43833:SF7">
    <property type="entry name" value="KTR SYSTEM POTASSIUM UPTAKE PROTEIN C"/>
    <property type="match status" value="1"/>
</dbReference>
<evidence type="ECO:0000259" key="1">
    <source>
        <dbReference type="PROSITE" id="PS51201"/>
    </source>
</evidence>
<keyword evidence="4" id="KW-1185">Reference proteome</keyword>
<evidence type="ECO:0000259" key="2">
    <source>
        <dbReference type="PROSITE" id="PS51202"/>
    </source>
</evidence>
<dbReference type="Pfam" id="PF02254">
    <property type="entry name" value="TrkA_N"/>
    <property type="match status" value="1"/>
</dbReference>